<reference evidence="2" key="2">
    <citation type="journal article" date="2015" name="Data Brief">
        <title>Shoot transcriptome of the giant reed, Arundo donax.</title>
        <authorList>
            <person name="Barrero R.A."/>
            <person name="Guerrero F.D."/>
            <person name="Moolhuijzen P."/>
            <person name="Goolsby J.A."/>
            <person name="Tidwell J."/>
            <person name="Bellgard S.E."/>
            <person name="Bellgard M.I."/>
        </authorList>
    </citation>
    <scope>NUCLEOTIDE SEQUENCE</scope>
    <source>
        <tissue evidence="2">Shoot tissue taken approximately 20 cm above the soil surface</tissue>
    </source>
</reference>
<proteinExistence type="predicted"/>
<accession>A0A0A9GQQ8</accession>
<protein>
    <submittedName>
        <fullName evidence="2">Uncharacterized protein</fullName>
    </submittedName>
</protein>
<feature type="compositionally biased region" description="Low complexity" evidence="1">
    <location>
        <begin position="15"/>
        <end position="27"/>
    </location>
</feature>
<sequence>MAATISFPILLLHSSSSSSGHPSFPRSCKSAVPCRGGGTSKSSASPRASGTNRRSQ</sequence>
<name>A0A0A9GQQ8_ARUDO</name>
<reference evidence="2" key="1">
    <citation type="submission" date="2014-09" db="EMBL/GenBank/DDBJ databases">
        <authorList>
            <person name="Magalhaes I.L.F."/>
            <person name="Oliveira U."/>
            <person name="Santos F.R."/>
            <person name="Vidigal T.H.D.A."/>
            <person name="Brescovit A.D."/>
            <person name="Santos A.J."/>
        </authorList>
    </citation>
    <scope>NUCLEOTIDE SEQUENCE</scope>
    <source>
        <tissue evidence="2">Shoot tissue taken approximately 20 cm above the soil surface</tissue>
    </source>
</reference>
<dbReference type="AlphaFoldDB" id="A0A0A9GQQ8"/>
<evidence type="ECO:0000256" key="1">
    <source>
        <dbReference type="SAM" id="MobiDB-lite"/>
    </source>
</evidence>
<feature type="region of interest" description="Disordered" evidence="1">
    <location>
        <begin position="15"/>
        <end position="56"/>
    </location>
</feature>
<evidence type="ECO:0000313" key="2">
    <source>
        <dbReference type="EMBL" id="JAE27475.1"/>
    </source>
</evidence>
<feature type="compositionally biased region" description="Polar residues" evidence="1">
    <location>
        <begin position="40"/>
        <end position="56"/>
    </location>
</feature>
<organism evidence="2">
    <name type="scientific">Arundo donax</name>
    <name type="common">Giant reed</name>
    <name type="synonym">Donax arundinaceus</name>
    <dbReference type="NCBI Taxonomy" id="35708"/>
    <lineage>
        <taxon>Eukaryota</taxon>
        <taxon>Viridiplantae</taxon>
        <taxon>Streptophyta</taxon>
        <taxon>Embryophyta</taxon>
        <taxon>Tracheophyta</taxon>
        <taxon>Spermatophyta</taxon>
        <taxon>Magnoliopsida</taxon>
        <taxon>Liliopsida</taxon>
        <taxon>Poales</taxon>
        <taxon>Poaceae</taxon>
        <taxon>PACMAD clade</taxon>
        <taxon>Arundinoideae</taxon>
        <taxon>Arundineae</taxon>
        <taxon>Arundo</taxon>
    </lineage>
</organism>
<dbReference type="EMBL" id="GBRH01170421">
    <property type="protein sequence ID" value="JAE27475.1"/>
    <property type="molecule type" value="Transcribed_RNA"/>
</dbReference>